<reference evidence="2" key="2">
    <citation type="submission" date="2022-01" db="EMBL/GenBank/DDBJ databases">
        <authorList>
            <person name="Yamashiro T."/>
            <person name="Shiraishi A."/>
            <person name="Satake H."/>
            <person name="Nakayama K."/>
        </authorList>
    </citation>
    <scope>NUCLEOTIDE SEQUENCE</scope>
</reference>
<evidence type="ECO:0000256" key="1">
    <source>
        <dbReference type="SAM" id="Phobius"/>
    </source>
</evidence>
<name>A0ABQ4YZZ2_9ASTR</name>
<proteinExistence type="predicted"/>
<sequence length="156" mass="17787">MIVLIRCGIHSKVSVDLLPSLETLKLGLIRVIWNSIQRVSWFLGYGLKNKIFPEYFPWVVWLRRIRPPVYGVSDLYLDKGTFRAYGYKACWLFGYGVLGSLGTAYWLFGYGELAENVLLMIFDQSIIYGVSADVDTTYSSKSGNGLVFFKVIRYGV</sequence>
<accession>A0ABQ4YZZ2</accession>
<organism evidence="2 3">
    <name type="scientific">Tanacetum coccineum</name>
    <dbReference type="NCBI Taxonomy" id="301880"/>
    <lineage>
        <taxon>Eukaryota</taxon>
        <taxon>Viridiplantae</taxon>
        <taxon>Streptophyta</taxon>
        <taxon>Embryophyta</taxon>
        <taxon>Tracheophyta</taxon>
        <taxon>Spermatophyta</taxon>
        <taxon>Magnoliopsida</taxon>
        <taxon>eudicotyledons</taxon>
        <taxon>Gunneridae</taxon>
        <taxon>Pentapetalae</taxon>
        <taxon>asterids</taxon>
        <taxon>campanulids</taxon>
        <taxon>Asterales</taxon>
        <taxon>Asteraceae</taxon>
        <taxon>Asteroideae</taxon>
        <taxon>Anthemideae</taxon>
        <taxon>Anthemidinae</taxon>
        <taxon>Tanacetum</taxon>
    </lineage>
</organism>
<keyword evidence="1" id="KW-0472">Membrane</keyword>
<dbReference type="Proteomes" id="UP001151760">
    <property type="component" value="Unassembled WGS sequence"/>
</dbReference>
<comment type="caution">
    <text evidence="2">The sequence shown here is derived from an EMBL/GenBank/DDBJ whole genome shotgun (WGS) entry which is preliminary data.</text>
</comment>
<keyword evidence="1" id="KW-0812">Transmembrane</keyword>
<evidence type="ECO:0000313" key="3">
    <source>
        <dbReference type="Proteomes" id="UP001151760"/>
    </source>
</evidence>
<gene>
    <name evidence="2" type="ORF">Tco_0748924</name>
</gene>
<reference evidence="2" key="1">
    <citation type="journal article" date="2022" name="Int. J. Mol. Sci.">
        <title>Draft Genome of Tanacetum Coccineum: Genomic Comparison of Closely Related Tanacetum-Family Plants.</title>
        <authorList>
            <person name="Yamashiro T."/>
            <person name="Shiraishi A."/>
            <person name="Nakayama K."/>
            <person name="Satake H."/>
        </authorList>
    </citation>
    <scope>NUCLEOTIDE SEQUENCE</scope>
</reference>
<protein>
    <submittedName>
        <fullName evidence="2">Uncharacterized protein</fullName>
    </submittedName>
</protein>
<feature type="transmembrane region" description="Helical" evidence="1">
    <location>
        <begin position="89"/>
        <end position="108"/>
    </location>
</feature>
<keyword evidence="1" id="KW-1133">Transmembrane helix</keyword>
<evidence type="ECO:0000313" key="2">
    <source>
        <dbReference type="EMBL" id="GJS82383.1"/>
    </source>
</evidence>
<dbReference type="EMBL" id="BQNB010010820">
    <property type="protein sequence ID" value="GJS82383.1"/>
    <property type="molecule type" value="Genomic_DNA"/>
</dbReference>
<keyword evidence="3" id="KW-1185">Reference proteome</keyword>